<dbReference type="Proteomes" id="UP000009096">
    <property type="component" value="Chromosome 4"/>
</dbReference>
<dbReference type="EMBL" id="CM000581">
    <property type="protein sequence ID" value="EWG42817.1"/>
    <property type="molecule type" value="Genomic_DNA"/>
</dbReference>
<dbReference type="VEuPathDB" id="FungiDB:FVEG_15497"/>
<proteinExistence type="predicted"/>
<dbReference type="GeneID" id="30072373"/>
<gene>
    <name evidence="1" type="ORF">FVEG_15497</name>
</gene>
<sequence length="141" mass="15662">MTELSLYSAGWCIRLPQLPLYRLISVSTGNPSSLFEKTVSLIHSNYQNVNFNTNTRVAPRAASLGPSRIHCHERGRLFSTFPGKPSLDRRITDYCGLAYVRLSCAQGCISAWHVGFQFLAGPSPPVRIATHPRLTVPKYSV</sequence>
<evidence type="ECO:0000313" key="2">
    <source>
        <dbReference type="Proteomes" id="UP000009096"/>
    </source>
</evidence>
<dbReference type="KEGG" id="fvr:FVEG_15497"/>
<dbReference type="RefSeq" id="XP_018749008.1">
    <property type="nucleotide sequence ID" value="XM_018904625.1"/>
</dbReference>
<organism evidence="1 2">
    <name type="scientific">Gibberella moniliformis (strain M3125 / FGSC 7600)</name>
    <name type="common">Maize ear and stalk rot fungus</name>
    <name type="synonym">Fusarium verticillioides</name>
    <dbReference type="NCBI Taxonomy" id="334819"/>
    <lineage>
        <taxon>Eukaryota</taxon>
        <taxon>Fungi</taxon>
        <taxon>Dikarya</taxon>
        <taxon>Ascomycota</taxon>
        <taxon>Pezizomycotina</taxon>
        <taxon>Sordariomycetes</taxon>
        <taxon>Hypocreomycetidae</taxon>
        <taxon>Hypocreales</taxon>
        <taxon>Nectriaceae</taxon>
        <taxon>Fusarium</taxon>
        <taxon>Fusarium fujikuroi species complex</taxon>
    </lineage>
</organism>
<accession>W7MDF1</accession>
<dbReference type="AlphaFoldDB" id="W7MDF1"/>
<name>W7MDF1_GIBM7</name>
<keyword evidence="2" id="KW-1185">Reference proteome</keyword>
<reference evidence="1 2" key="1">
    <citation type="journal article" date="2010" name="Nature">
        <title>Comparative genomics reveals mobile pathogenicity chromosomes in Fusarium.</title>
        <authorList>
            <person name="Ma L.J."/>
            <person name="van der Does H.C."/>
            <person name="Borkovich K.A."/>
            <person name="Coleman J.J."/>
            <person name="Daboussi M.J."/>
            <person name="Di Pietro A."/>
            <person name="Dufresne M."/>
            <person name="Freitag M."/>
            <person name="Grabherr M."/>
            <person name="Henrissat B."/>
            <person name="Houterman P.M."/>
            <person name="Kang S."/>
            <person name="Shim W.B."/>
            <person name="Woloshuk C."/>
            <person name="Xie X."/>
            <person name="Xu J.R."/>
            <person name="Antoniw J."/>
            <person name="Baker S.E."/>
            <person name="Bluhm B.H."/>
            <person name="Breakspear A."/>
            <person name="Brown D.W."/>
            <person name="Butchko R.A."/>
            <person name="Chapman S."/>
            <person name="Coulson R."/>
            <person name="Coutinho P.M."/>
            <person name="Danchin E.G."/>
            <person name="Diener A."/>
            <person name="Gale L.R."/>
            <person name="Gardiner D.M."/>
            <person name="Goff S."/>
            <person name="Hammond-Kosack K.E."/>
            <person name="Hilburn K."/>
            <person name="Hua-Van A."/>
            <person name="Jonkers W."/>
            <person name="Kazan K."/>
            <person name="Kodira C.D."/>
            <person name="Koehrsen M."/>
            <person name="Kumar L."/>
            <person name="Lee Y.H."/>
            <person name="Li L."/>
            <person name="Manners J.M."/>
            <person name="Miranda-Saavedra D."/>
            <person name="Mukherjee M."/>
            <person name="Park G."/>
            <person name="Park J."/>
            <person name="Park S.Y."/>
            <person name="Proctor R.H."/>
            <person name="Regev A."/>
            <person name="Ruiz-Roldan M.C."/>
            <person name="Sain D."/>
            <person name="Sakthikumar S."/>
            <person name="Sykes S."/>
            <person name="Schwartz D.C."/>
            <person name="Turgeon B.G."/>
            <person name="Wapinski I."/>
            <person name="Yoder O."/>
            <person name="Young S."/>
            <person name="Zeng Q."/>
            <person name="Zhou S."/>
            <person name="Galagan J."/>
            <person name="Cuomo C.A."/>
            <person name="Kistler H.C."/>
            <person name="Rep M."/>
        </authorList>
    </citation>
    <scope>NUCLEOTIDE SEQUENCE [LARGE SCALE GENOMIC DNA]</scope>
    <source>
        <strain evidence="2">M3125 / FGSC 7600</strain>
    </source>
</reference>
<evidence type="ECO:0000313" key="1">
    <source>
        <dbReference type="EMBL" id="EWG42817.1"/>
    </source>
</evidence>
<dbReference type="EMBL" id="DS022246">
    <property type="protein sequence ID" value="EWG42817.1"/>
    <property type="molecule type" value="Genomic_DNA"/>
</dbReference>
<protein>
    <submittedName>
        <fullName evidence="1">Uncharacterized protein</fullName>
    </submittedName>
</protein>